<keyword evidence="1" id="KW-1133">Transmembrane helix</keyword>
<comment type="caution">
    <text evidence="2">The sequence shown here is derived from an EMBL/GenBank/DDBJ whole genome shotgun (WGS) entry which is preliminary data.</text>
</comment>
<feature type="transmembrane region" description="Helical" evidence="1">
    <location>
        <begin position="139"/>
        <end position="158"/>
    </location>
</feature>
<gene>
    <name evidence="2" type="ORF">QOZ98_001533</name>
</gene>
<feature type="transmembrane region" description="Helical" evidence="1">
    <location>
        <begin position="429"/>
        <end position="453"/>
    </location>
</feature>
<dbReference type="EMBL" id="JAUSWB010000003">
    <property type="protein sequence ID" value="MDQ0428707.1"/>
    <property type="molecule type" value="Genomic_DNA"/>
</dbReference>
<feature type="transmembrane region" description="Helical" evidence="1">
    <location>
        <begin position="311"/>
        <end position="327"/>
    </location>
</feature>
<feature type="transmembrane region" description="Helical" evidence="1">
    <location>
        <begin position="891"/>
        <end position="910"/>
    </location>
</feature>
<feature type="transmembrane region" description="Helical" evidence="1">
    <location>
        <begin position="241"/>
        <end position="264"/>
    </location>
</feature>
<feature type="transmembrane region" description="Helical" evidence="1">
    <location>
        <begin position="399"/>
        <end position="417"/>
    </location>
</feature>
<feature type="transmembrane region" description="Helical" evidence="1">
    <location>
        <begin position="284"/>
        <end position="304"/>
    </location>
</feature>
<feature type="transmembrane region" description="Helical" evidence="1">
    <location>
        <begin position="372"/>
        <end position="393"/>
    </location>
</feature>
<feature type="transmembrane region" description="Helical" evidence="1">
    <location>
        <begin position="77"/>
        <end position="97"/>
    </location>
</feature>
<name>A0ABU0GVX0_9BACL</name>
<proteinExistence type="predicted"/>
<organism evidence="2 3">
    <name type="scientific">Planomicrobium stackebrandtii</name>
    <dbReference type="NCBI Taxonomy" id="253160"/>
    <lineage>
        <taxon>Bacteria</taxon>
        <taxon>Bacillati</taxon>
        <taxon>Bacillota</taxon>
        <taxon>Bacilli</taxon>
        <taxon>Bacillales</taxon>
        <taxon>Caryophanaceae</taxon>
        <taxon>Planomicrobium</taxon>
    </lineage>
</organism>
<feature type="transmembrane region" description="Helical" evidence="1">
    <location>
        <begin position="459"/>
        <end position="478"/>
    </location>
</feature>
<reference evidence="2 3" key="1">
    <citation type="submission" date="2023-07" db="EMBL/GenBank/DDBJ databases">
        <title>Genomic Encyclopedia of Type Strains, Phase IV (KMG-IV): sequencing the most valuable type-strain genomes for metagenomic binning, comparative biology and taxonomic classification.</title>
        <authorList>
            <person name="Goeker M."/>
        </authorList>
    </citation>
    <scope>NUCLEOTIDE SEQUENCE [LARGE SCALE GENOMIC DNA]</scope>
    <source>
        <strain evidence="2 3">DSM 16419</strain>
    </source>
</reference>
<dbReference type="Pfam" id="PF09586">
    <property type="entry name" value="YfhO"/>
    <property type="match status" value="1"/>
</dbReference>
<feature type="transmembrane region" description="Helical" evidence="1">
    <location>
        <begin position="109"/>
        <end position="133"/>
    </location>
</feature>
<feature type="transmembrane region" description="Helical" evidence="1">
    <location>
        <begin position="192"/>
        <end position="221"/>
    </location>
</feature>
<feature type="transmembrane region" description="Helical" evidence="1">
    <location>
        <begin position="485"/>
        <end position="506"/>
    </location>
</feature>
<protein>
    <submittedName>
        <fullName evidence="2">Membrane protein YfhO</fullName>
    </submittedName>
</protein>
<evidence type="ECO:0000313" key="3">
    <source>
        <dbReference type="Proteomes" id="UP001241988"/>
    </source>
</evidence>
<accession>A0ABU0GVX0</accession>
<feature type="transmembrane region" description="Helical" evidence="1">
    <location>
        <begin position="347"/>
        <end position="365"/>
    </location>
</feature>
<evidence type="ECO:0000313" key="2">
    <source>
        <dbReference type="EMBL" id="MDQ0428707.1"/>
    </source>
</evidence>
<dbReference type="RefSeq" id="WP_308786867.1">
    <property type="nucleotide sequence ID" value="NZ_JAUSWB010000003.1"/>
</dbReference>
<keyword evidence="1" id="KW-0472">Membrane</keyword>
<dbReference type="Proteomes" id="UP001241988">
    <property type="component" value="Unassembled WGS sequence"/>
</dbReference>
<sequence>MRKFFSTWKLFVFFLLLSTCAHAIYLREWSNNRFMVGPNDGLSQILPFKTLLYRHYTEGEFFYSAFFGLGSGVYSELSYYFSTSIVFIMTTAVVFWLESIQLISEPDPLFWARAAIFINIIRLAFVLFIAYHVFRYFDFKPVAALLGASVYGLSGMYFRHAVYWEFFADAYLWLPLLVLGVEKVFRENRSAWFLFAVAVSMIDNFYFAYINFLLTSIYILLRLYLPLSQNETPRWSAIRKFIISGFIGAGISAVAFIPAVYAFMNNHRPAYQHVSPWLSWLDNVLFTSSFIVLPAVFVILLFVFPLYRNRLFQFFSLLVLLGIVLHYSPKIASVFNGFSAPQNRWEYFISFAAGGAVAAGFNSLPKLKITRLIPAGALALLAYAAFSFIDPAIGVPKHLLLLFFSTALIIYILYVVAVQKESKIGEALAIGLLLVGVLASGIQLVLALIVEGATVQTPLFLSIVGTVLFTAILLVRAVRDRSQEAIAAVFIVLTLIFSVNGFQYVLLVTSGNTQLVTEEFITGSDYDDPEINGLLDSIHLEEEDPFYRIEWMESIRNNTPLVQDFPGVSAYSSILNKEILEFYLYDLEIDMGRESVSRYATLGNRTNLHSLLRTNYIISLKGDPNVPAGFVHFVSSANYSVFKNQHPLPFIRGASAVYSEDSLAGESVLRREHAMLSGVVLKNPETASPLPSESSPLPYSIRTEQSDFEDGTLTVTGDSGGLDLLMNNTFSTEEDLYISFHLVKESPDGLYPLTVNGYETSRKSNLSVYKTFVDDLTIRVPAEDLIRIRVPTGRYKLTELEVYRENYQVLAAEAAETDHSSNFRWSGSRLEASYENVENARFLVLPIPYEIGWRAKVNGETVEVLEANYAFIALPADSGNNHIELAYRPPYFYSSLAISIASLILAFVYLQKQRKRTPT</sequence>
<evidence type="ECO:0000256" key="1">
    <source>
        <dbReference type="SAM" id="Phobius"/>
    </source>
</evidence>
<dbReference type="InterPro" id="IPR018580">
    <property type="entry name" value="Uncharacterised_YfhO"/>
</dbReference>
<dbReference type="PANTHER" id="PTHR38454:SF1">
    <property type="entry name" value="INTEGRAL MEMBRANE PROTEIN"/>
    <property type="match status" value="1"/>
</dbReference>
<keyword evidence="1" id="KW-0812">Transmembrane</keyword>
<dbReference type="PANTHER" id="PTHR38454">
    <property type="entry name" value="INTEGRAL MEMBRANE PROTEIN-RELATED"/>
    <property type="match status" value="1"/>
</dbReference>
<keyword evidence="3" id="KW-1185">Reference proteome</keyword>